<dbReference type="PRINTS" id="PR00681">
    <property type="entry name" value="RIBOSOMALS1"/>
</dbReference>
<evidence type="ECO:0000256" key="1">
    <source>
        <dbReference type="ARBA" id="ARBA00006767"/>
    </source>
</evidence>
<dbReference type="CDD" id="cd04465">
    <property type="entry name" value="S1_RPS1_repeat_ec2_hs2"/>
    <property type="match status" value="1"/>
</dbReference>
<gene>
    <name evidence="5" type="primary">rpsA</name>
    <name evidence="5" type="ORF">JK636_12075</name>
</gene>
<dbReference type="PANTHER" id="PTHR10724:SF7">
    <property type="entry name" value="SMALL RIBOSOMAL SUBUNIT PROTEIN BS1C"/>
    <property type="match status" value="1"/>
</dbReference>
<dbReference type="Pfam" id="PF00575">
    <property type="entry name" value="S1"/>
    <property type="match status" value="4"/>
</dbReference>
<dbReference type="InterPro" id="IPR003029">
    <property type="entry name" value="S1_domain"/>
</dbReference>
<evidence type="ECO:0000256" key="2">
    <source>
        <dbReference type="ARBA" id="ARBA00022980"/>
    </source>
</evidence>
<feature type="domain" description="S1 motif" evidence="4">
    <location>
        <begin position="26"/>
        <end position="95"/>
    </location>
</feature>
<dbReference type="InterPro" id="IPR050437">
    <property type="entry name" value="Ribos_protein_bS1-like"/>
</dbReference>
<evidence type="ECO:0000256" key="3">
    <source>
        <dbReference type="ARBA" id="ARBA00023274"/>
    </source>
</evidence>
<dbReference type="PROSITE" id="PS50126">
    <property type="entry name" value="S1"/>
    <property type="match status" value="4"/>
</dbReference>
<dbReference type="Proteomes" id="UP000632377">
    <property type="component" value="Unassembled WGS sequence"/>
</dbReference>
<proteinExistence type="inferred from homology"/>
<feature type="domain" description="S1 motif" evidence="4">
    <location>
        <begin position="285"/>
        <end position="354"/>
    </location>
</feature>
<evidence type="ECO:0000259" key="4">
    <source>
        <dbReference type="PROSITE" id="PS50126"/>
    </source>
</evidence>
<protein>
    <submittedName>
        <fullName evidence="5">30S ribosomal protein S1</fullName>
    </submittedName>
</protein>
<name>A0ABS1TAW7_9CLOT</name>
<evidence type="ECO:0000313" key="5">
    <source>
        <dbReference type="EMBL" id="MBL4936494.1"/>
    </source>
</evidence>
<dbReference type="PANTHER" id="PTHR10724">
    <property type="entry name" value="30S RIBOSOMAL PROTEIN S1"/>
    <property type="match status" value="1"/>
</dbReference>
<feature type="domain" description="S1 motif" evidence="4">
    <location>
        <begin position="200"/>
        <end position="268"/>
    </location>
</feature>
<dbReference type="Gene3D" id="2.40.50.140">
    <property type="entry name" value="Nucleic acid-binding proteins"/>
    <property type="match status" value="4"/>
</dbReference>
<dbReference type="EMBL" id="JAESWC010000007">
    <property type="protein sequence ID" value="MBL4936494.1"/>
    <property type="molecule type" value="Genomic_DNA"/>
</dbReference>
<organism evidence="5 6">
    <name type="scientific">Clostridium rhizosphaerae</name>
    <dbReference type="NCBI Taxonomy" id="2803861"/>
    <lineage>
        <taxon>Bacteria</taxon>
        <taxon>Bacillati</taxon>
        <taxon>Bacillota</taxon>
        <taxon>Clostridia</taxon>
        <taxon>Eubacteriales</taxon>
        <taxon>Clostridiaceae</taxon>
        <taxon>Clostridium</taxon>
    </lineage>
</organism>
<accession>A0ABS1TAW7</accession>
<dbReference type="InterPro" id="IPR035104">
    <property type="entry name" value="Ribosomal_protein_S1-like"/>
</dbReference>
<dbReference type="GO" id="GO:0005840">
    <property type="term" value="C:ribosome"/>
    <property type="evidence" value="ECO:0007669"/>
    <property type="project" value="UniProtKB-KW"/>
</dbReference>
<dbReference type="InterPro" id="IPR012340">
    <property type="entry name" value="NA-bd_OB-fold"/>
</dbReference>
<evidence type="ECO:0000313" key="6">
    <source>
        <dbReference type="Proteomes" id="UP000632377"/>
    </source>
</evidence>
<dbReference type="SMART" id="SM00316">
    <property type="entry name" value="S1"/>
    <property type="match status" value="4"/>
</dbReference>
<comment type="caution">
    <text evidence="5">The sequence shown here is derived from an EMBL/GenBank/DDBJ whole genome shotgun (WGS) entry which is preliminary data.</text>
</comment>
<dbReference type="RefSeq" id="WP_202749256.1">
    <property type="nucleotide sequence ID" value="NZ_JAESWC010000007.1"/>
</dbReference>
<dbReference type="CDD" id="cd05688">
    <property type="entry name" value="S1_RPS1_repeat_ec3"/>
    <property type="match status" value="1"/>
</dbReference>
<keyword evidence="3" id="KW-0687">Ribonucleoprotein</keyword>
<reference evidence="5 6" key="1">
    <citation type="submission" date="2021-01" db="EMBL/GenBank/DDBJ databases">
        <title>Genome public.</title>
        <authorList>
            <person name="Liu C."/>
            <person name="Sun Q."/>
        </authorList>
    </citation>
    <scope>NUCLEOTIDE SEQUENCE [LARGE SCALE GENOMIC DNA]</scope>
    <source>
        <strain evidence="5 6">YIM B02515</strain>
    </source>
</reference>
<sequence length="393" mass="43365">MSNYEEGSMEEMMAALEGGLKRINAGDVVKGTVISASNDSVFVNIGYMADGVISREELSYDEVVNPKDVVKPGDEIYVYILQVNDGEGNVALSKIKAEEHKVWDEFEESINEGKTLEVKVNEVVKGGVTANVKGVRAFIPASQLSSKYVEDLKSFVGKNLVVKVIELDKDKKKVILSRKEVEKAEAEVKKGEVWASLKKGERRTGTVTRLAKFGAFVDLGGIDGLIHNQDLSWKRILDPAEVVSVGDKVEVYVIDFDKEKGRISLGLKEVSENPWNSAGAKFKVNDIVQGTVVRLTDFGAFVEVAEGIEGLVHASQISEERVSKPSSVLNVGDKVKVKVLEIDTKNQKMSLSIKEAKNTEEREEIKDFLGDKSEGLTLGDLLKDKFKDFKFEE</sequence>
<keyword evidence="6" id="KW-1185">Reference proteome</keyword>
<feature type="domain" description="S1 motif" evidence="4">
    <location>
        <begin position="113"/>
        <end position="179"/>
    </location>
</feature>
<dbReference type="CDD" id="cd05687">
    <property type="entry name" value="S1_RPS1_repeat_ec1_hs1"/>
    <property type="match status" value="1"/>
</dbReference>
<keyword evidence="2 5" id="KW-0689">Ribosomal protein</keyword>
<dbReference type="SUPFAM" id="SSF50249">
    <property type="entry name" value="Nucleic acid-binding proteins"/>
    <property type="match status" value="4"/>
</dbReference>
<dbReference type="NCBIfam" id="NF005208">
    <property type="entry name" value="PRK06676.1"/>
    <property type="match status" value="1"/>
</dbReference>
<comment type="similarity">
    <text evidence="1">Belongs to the bacterial ribosomal protein bS1 family.</text>
</comment>